<evidence type="ECO:0000256" key="3">
    <source>
        <dbReference type="ARBA" id="ARBA00023239"/>
    </source>
</evidence>
<dbReference type="HAMAP" id="MF_00214">
    <property type="entry name" value="AroD"/>
    <property type="match status" value="1"/>
</dbReference>
<evidence type="ECO:0000313" key="6">
    <source>
        <dbReference type="EMBL" id="EET61795.1"/>
    </source>
</evidence>
<dbReference type="InterPro" id="IPR013785">
    <property type="entry name" value="Aldolase_TIM"/>
</dbReference>
<dbReference type="GO" id="GO:0009423">
    <property type="term" value="P:chorismate biosynthetic process"/>
    <property type="evidence" value="ECO:0007669"/>
    <property type="project" value="UniProtKB-UniRule"/>
</dbReference>
<dbReference type="InterPro" id="IPR050146">
    <property type="entry name" value="Type-I_3-dehydroquinase"/>
</dbReference>
<dbReference type="EC" id="4.2.1.10" evidence="5"/>
<dbReference type="PANTHER" id="PTHR43699">
    <property type="entry name" value="3-DEHYDROQUINATE DEHYDRATASE"/>
    <property type="match status" value="1"/>
</dbReference>
<keyword evidence="5" id="KW-0028">Amino-acid biosynthesis</keyword>
<keyword evidence="4 5" id="KW-0704">Schiff base</keyword>
<dbReference type="GO" id="GO:0046279">
    <property type="term" value="P:3,4-dihydroxybenzoate biosynthetic process"/>
    <property type="evidence" value="ECO:0007669"/>
    <property type="project" value="UniProtKB-ARBA"/>
</dbReference>
<evidence type="ECO:0000256" key="4">
    <source>
        <dbReference type="ARBA" id="ARBA00023270"/>
    </source>
</evidence>
<dbReference type="InterPro" id="IPR036287">
    <property type="entry name" value="Rv1873-like_sf"/>
</dbReference>
<dbReference type="Proteomes" id="UP000005561">
    <property type="component" value="Unassembled WGS sequence"/>
</dbReference>
<accession>C6LBJ2</accession>
<dbReference type="SUPFAM" id="SSF51569">
    <property type="entry name" value="Aldolase"/>
    <property type="match status" value="1"/>
</dbReference>
<dbReference type="RefSeq" id="WP_006860784.1">
    <property type="nucleotide sequence ID" value="NZ_ACCL02000004.1"/>
</dbReference>
<comment type="caution">
    <text evidence="6">The sequence shown here is derived from an EMBL/GenBank/DDBJ whole genome shotgun (WGS) entry which is preliminary data.</text>
</comment>
<dbReference type="Gene3D" id="3.20.20.70">
    <property type="entry name" value="Aldolase class I"/>
    <property type="match status" value="1"/>
</dbReference>
<organism evidence="6 7">
    <name type="scientific">Marvinbryantia formatexigens DSM 14469</name>
    <dbReference type="NCBI Taxonomy" id="478749"/>
    <lineage>
        <taxon>Bacteria</taxon>
        <taxon>Bacillati</taxon>
        <taxon>Bacillota</taxon>
        <taxon>Clostridia</taxon>
        <taxon>Lachnospirales</taxon>
        <taxon>Lachnospiraceae</taxon>
        <taxon>Marvinbryantia</taxon>
    </lineage>
</organism>
<dbReference type="UniPathway" id="UPA00053">
    <property type="reaction ID" value="UER00086"/>
</dbReference>
<dbReference type="InterPro" id="IPR014937">
    <property type="entry name" value="DUF1810"/>
</dbReference>
<dbReference type="SUPFAM" id="SSF140736">
    <property type="entry name" value="Rv1873-like"/>
    <property type="match status" value="1"/>
</dbReference>
<dbReference type="GO" id="GO:0008652">
    <property type="term" value="P:amino acid biosynthetic process"/>
    <property type="evidence" value="ECO:0007669"/>
    <property type="project" value="UniProtKB-KW"/>
</dbReference>
<protein>
    <recommendedName>
        <fullName evidence="5">3-dehydroquinate dehydratase</fullName>
        <shortName evidence="5">3-dehydroquinase</shortName>
        <ecNumber evidence="5">4.2.1.10</ecNumber>
    </recommendedName>
    <alternativeName>
        <fullName evidence="5">Type I DHQase</fullName>
    </alternativeName>
    <alternativeName>
        <fullName evidence="5">Type I dehydroquinase</fullName>
        <shortName evidence="5">DHQ1</shortName>
    </alternativeName>
</protein>
<dbReference type="eggNOG" id="COG0710">
    <property type="taxonomic scope" value="Bacteria"/>
</dbReference>
<keyword evidence="3 5" id="KW-0456">Lyase</keyword>
<name>C6LBJ2_9FIRM</name>
<comment type="catalytic activity">
    <reaction evidence="1 5">
        <text>3-dehydroquinate = 3-dehydroshikimate + H2O</text>
        <dbReference type="Rhea" id="RHEA:21096"/>
        <dbReference type="ChEBI" id="CHEBI:15377"/>
        <dbReference type="ChEBI" id="CHEBI:16630"/>
        <dbReference type="ChEBI" id="CHEBI:32364"/>
        <dbReference type="EC" id="4.2.1.10"/>
    </reaction>
</comment>
<dbReference type="STRING" id="168384.SAMN05660368_00641"/>
<keyword evidence="7" id="KW-1185">Reference proteome</keyword>
<sequence length="413" mass="46425">MDYNLERFRSAQQNYYQTALQEIKAGQKRSHWMWFIFPQIAGLGYSETARYYAIRDMDEAKAYMEDDMLGQNLVEISEALLETESSDAQEVMGWPDNLKLKSSMTLFALAKPECEVFQKVLDKFFHGEPDQKTVEILHDSSAIVYEQKVIGKRKDSSAMSNTVKIRNLILGEGIPKICVPVMGKERRKIACSARNAMEQGPDMIEWRVDYLDNIEDTENICDILRELRSCLGDTPLLATFRTKQEGGEKEISPEAYAHMYHVILKSNLADAIDAELYFDSETVSALIETAHRYGKKVILSSHDFQKTPPREELVNRLEKMQELGGDIAKVAVMPQSSADVLMLLAATEEARRKLQIPVITMSMGATGAVSRMLGEISGSALTFGMAGQASAPGQIPVEDLRGILQKIHFYSTK</sequence>
<proteinExistence type="inferred from homology"/>
<reference evidence="6" key="1">
    <citation type="submission" date="2009-07" db="EMBL/GenBank/DDBJ databases">
        <authorList>
            <person name="Weinstock G."/>
            <person name="Sodergren E."/>
            <person name="Clifton S."/>
            <person name="Fulton L."/>
            <person name="Fulton B."/>
            <person name="Courtney L."/>
            <person name="Fronick C."/>
            <person name="Harrison M."/>
            <person name="Strong C."/>
            <person name="Farmer C."/>
            <person name="Delahaunty K."/>
            <person name="Markovic C."/>
            <person name="Hall O."/>
            <person name="Minx P."/>
            <person name="Tomlinson C."/>
            <person name="Mitreva M."/>
            <person name="Nelson J."/>
            <person name="Hou S."/>
            <person name="Wollam A."/>
            <person name="Pepin K.H."/>
            <person name="Johnson M."/>
            <person name="Bhonagiri V."/>
            <person name="Nash W.E."/>
            <person name="Warren W."/>
            <person name="Chinwalla A."/>
            <person name="Mardis E.R."/>
            <person name="Wilson R.K."/>
        </authorList>
    </citation>
    <scope>NUCLEOTIDE SEQUENCE [LARGE SCALE GENOMIC DNA]</scope>
    <source>
        <strain evidence="6">DSM 14469</strain>
    </source>
</reference>
<feature type="active site" description="Schiff-base intermediate with substrate" evidence="5">
    <location>
        <position position="329"/>
    </location>
</feature>
<dbReference type="GO" id="GO:0003855">
    <property type="term" value="F:3-dehydroquinate dehydratase activity"/>
    <property type="evidence" value="ECO:0007669"/>
    <property type="project" value="UniProtKB-UniRule"/>
</dbReference>
<evidence type="ECO:0000256" key="1">
    <source>
        <dbReference type="ARBA" id="ARBA00001864"/>
    </source>
</evidence>
<evidence type="ECO:0000256" key="2">
    <source>
        <dbReference type="ARBA" id="ARBA00023141"/>
    </source>
</evidence>
<dbReference type="FunFam" id="3.20.20.70:FF:000047">
    <property type="entry name" value="3-dehydroquinate dehydratase"/>
    <property type="match status" value="1"/>
</dbReference>
<feature type="binding site" evidence="5">
    <location>
        <position position="371"/>
    </location>
    <ligand>
        <name>3-dehydroquinate</name>
        <dbReference type="ChEBI" id="CHEBI:32364"/>
    </ligand>
</feature>
<dbReference type="GO" id="GO:0009073">
    <property type="term" value="P:aromatic amino acid family biosynthetic process"/>
    <property type="evidence" value="ECO:0007669"/>
    <property type="project" value="UniProtKB-KW"/>
</dbReference>
<dbReference type="PANTHER" id="PTHR43699:SF1">
    <property type="entry name" value="3-DEHYDROQUINATE DEHYDRATASE"/>
    <property type="match status" value="1"/>
</dbReference>
<evidence type="ECO:0000313" key="7">
    <source>
        <dbReference type="Proteomes" id="UP000005561"/>
    </source>
</evidence>
<feature type="binding site" evidence="5">
    <location>
        <position position="241"/>
    </location>
    <ligand>
        <name>3-dehydroquinate</name>
        <dbReference type="ChEBI" id="CHEBI:32364"/>
    </ligand>
</feature>
<dbReference type="OrthoDB" id="9813659at2"/>
<dbReference type="EMBL" id="ACCL02000004">
    <property type="protein sequence ID" value="EET61795.1"/>
    <property type="molecule type" value="Genomic_DNA"/>
</dbReference>
<comment type="similarity">
    <text evidence="5">Belongs to the type-I 3-dehydroquinase family.</text>
</comment>
<comment type="caution">
    <text evidence="5">Lacks conserved residue(s) required for the propagation of feature annotation.</text>
</comment>
<comment type="subunit">
    <text evidence="5">Homodimer.</text>
</comment>
<feature type="active site" description="Proton donor/acceptor" evidence="5">
    <location>
        <position position="302"/>
    </location>
</feature>
<dbReference type="eggNOG" id="COG5579">
    <property type="taxonomic scope" value="Bacteria"/>
</dbReference>
<evidence type="ECO:0000256" key="5">
    <source>
        <dbReference type="HAMAP-Rule" id="MF_00214"/>
    </source>
</evidence>
<dbReference type="NCBIfam" id="TIGR01093">
    <property type="entry name" value="aroD"/>
    <property type="match status" value="1"/>
</dbReference>
<dbReference type="Pfam" id="PF01487">
    <property type="entry name" value="DHquinase_I"/>
    <property type="match status" value="1"/>
</dbReference>
<dbReference type="InterPro" id="IPR001381">
    <property type="entry name" value="DHquinase_I"/>
</dbReference>
<feature type="binding site" evidence="5">
    <location>
        <begin position="205"/>
        <end position="207"/>
    </location>
    <ligand>
        <name>3-dehydroquinate</name>
        <dbReference type="ChEBI" id="CHEBI:32364"/>
    </ligand>
</feature>
<feature type="binding site" evidence="5">
    <location>
        <position position="390"/>
    </location>
    <ligand>
        <name>3-dehydroquinate</name>
        <dbReference type="ChEBI" id="CHEBI:32364"/>
    </ligand>
</feature>
<dbReference type="Gene3D" id="1.25.40.380">
    <property type="entry name" value="Protein of unknown function DUF1810"/>
    <property type="match status" value="1"/>
</dbReference>
<dbReference type="CDD" id="cd00502">
    <property type="entry name" value="DHQase_I"/>
    <property type="match status" value="1"/>
</dbReference>
<gene>
    <name evidence="5 6" type="primary">aroD</name>
    <name evidence="6" type="ORF">BRYFOR_05987</name>
</gene>
<comment type="function">
    <text evidence="5">Involved in the third step of the chorismate pathway, which leads to the biosynthesis of aromatic amino acids. Catalyzes the cis-dehydration of 3-dehydroquinate (DHQ) and introduces the first double bond of the aromatic ring to yield 3-dehydroshikimate.</text>
</comment>
<feature type="binding site" evidence="5">
    <location>
        <position position="394"/>
    </location>
    <ligand>
        <name>3-dehydroquinate</name>
        <dbReference type="ChEBI" id="CHEBI:32364"/>
    </ligand>
</feature>
<dbReference type="AlphaFoldDB" id="C6LBJ2"/>
<dbReference type="Pfam" id="PF08837">
    <property type="entry name" value="DUF1810"/>
    <property type="match status" value="1"/>
</dbReference>
<keyword evidence="2 5" id="KW-0057">Aromatic amino acid biosynthesis</keyword>
<comment type="pathway">
    <text evidence="5">Metabolic intermediate biosynthesis; chorismate biosynthesis; chorismate from D-erythrose 4-phosphate and phosphoenolpyruvate: step 3/7.</text>
</comment>